<dbReference type="RefSeq" id="WP_083600964.1">
    <property type="nucleotide sequence ID" value="NZ_FQYO01000001.1"/>
</dbReference>
<evidence type="ECO:0000313" key="3">
    <source>
        <dbReference type="Proteomes" id="UP000184292"/>
    </source>
</evidence>
<name>A0A1M6A034_9RHOB</name>
<dbReference type="STRING" id="1447782.SAMN05444417_0121"/>
<keyword evidence="3" id="KW-1185">Reference proteome</keyword>
<sequence length="442" mass="47103">MISKLNWRLRRWLRSIWAPVIGFALLGLVTSFLAIGARPWLPEDFGGDIGVDAIDQILNVLATSMLGVTTFSVSIMVTAFASAASSATPRTLTLLQSDRQTRYVLAIFVGAFIYSLTGIVALRAGLYGEGGRAILFAVTIAVIAVIVIALMRWIAHLTVFGRLTDTLRRVEEATARALKVRREAPYLGGRPMEGPVPGGARYLTAARTGSVQHVDMEALQDTAQEAGLSVWLLAPPGTFVTPLDPILAVTGLPDEDGGGEEDRDGDGEAARLVGRLTGAITTDAARSFDQDPLFGLIVMSEVASRALSPAVNDPGTAIDVLNRILRVLLDWRDVPAPEMRFDRVHVAALDAAEMLRACIRPILRDGAALVEVQIRAQRVLRTLASANPVLFGAGAAAESANGIAYAEGAVTLPAELAALRAMAEETARLARPQPLRAEGQAM</sequence>
<dbReference type="OrthoDB" id="2955631at2"/>
<evidence type="ECO:0000313" key="2">
    <source>
        <dbReference type="EMBL" id="SHI29864.1"/>
    </source>
</evidence>
<organism evidence="2 3">
    <name type="scientific">Wenxinia saemankumensis</name>
    <dbReference type="NCBI Taxonomy" id="1447782"/>
    <lineage>
        <taxon>Bacteria</taxon>
        <taxon>Pseudomonadati</taxon>
        <taxon>Pseudomonadota</taxon>
        <taxon>Alphaproteobacteria</taxon>
        <taxon>Rhodobacterales</taxon>
        <taxon>Roseobacteraceae</taxon>
        <taxon>Wenxinia</taxon>
    </lineage>
</organism>
<dbReference type="InterPro" id="IPR018723">
    <property type="entry name" value="DUF2254_membrane"/>
</dbReference>
<proteinExistence type="predicted"/>
<dbReference type="Pfam" id="PF10011">
    <property type="entry name" value="DUF2254"/>
    <property type="match status" value="1"/>
</dbReference>
<reference evidence="2 3" key="1">
    <citation type="submission" date="2016-11" db="EMBL/GenBank/DDBJ databases">
        <authorList>
            <person name="Jaros S."/>
            <person name="Januszkiewicz K."/>
            <person name="Wedrychowicz H."/>
        </authorList>
    </citation>
    <scope>NUCLEOTIDE SEQUENCE [LARGE SCALE GENOMIC DNA]</scope>
    <source>
        <strain evidence="2 3">DSM 100565</strain>
    </source>
</reference>
<feature type="transmembrane region" description="Helical" evidence="1">
    <location>
        <begin position="103"/>
        <end position="122"/>
    </location>
</feature>
<dbReference type="AlphaFoldDB" id="A0A1M6A034"/>
<protein>
    <submittedName>
        <fullName evidence="2">Uncharacterized membrane protein</fullName>
    </submittedName>
</protein>
<accession>A0A1M6A034</accession>
<dbReference type="EMBL" id="FQYO01000001">
    <property type="protein sequence ID" value="SHI29864.1"/>
    <property type="molecule type" value="Genomic_DNA"/>
</dbReference>
<keyword evidence="1" id="KW-1133">Transmembrane helix</keyword>
<feature type="transmembrane region" description="Helical" evidence="1">
    <location>
        <begin position="57"/>
        <end position="82"/>
    </location>
</feature>
<keyword evidence="1" id="KW-0472">Membrane</keyword>
<evidence type="ECO:0000256" key="1">
    <source>
        <dbReference type="SAM" id="Phobius"/>
    </source>
</evidence>
<keyword evidence="1" id="KW-0812">Transmembrane</keyword>
<feature type="transmembrane region" description="Helical" evidence="1">
    <location>
        <begin position="12"/>
        <end position="37"/>
    </location>
</feature>
<feature type="transmembrane region" description="Helical" evidence="1">
    <location>
        <begin position="134"/>
        <end position="155"/>
    </location>
</feature>
<dbReference type="Proteomes" id="UP000184292">
    <property type="component" value="Unassembled WGS sequence"/>
</dbReference>
<gene>
    <name evidence="2" type="ORF">SAMN05444417_0121</name>
</gene>